<keyword evidence="2" id="KW-0285">Flavoprotein</keyword>
<protein>
    <recommendedName>
        <fullName evidence="8">FAD/NAD(P)-binding domain-containing protein</fullName>
    </recommendedName>
</protein>
<dbReference type="InterPro" id="IPR050346">
    <property type="entry name" value="FMO-like"/>
</dbReference>
<dbReference type="PANTHER" id="PTHR23023">
    <property type="entry name" value="DIMETHYLANILINE MONOOXYGENASE"/>
    <property type="match status" value="1"/>
</dbReference>
<reference evidence="6" key="2">
    <citation type="submission" date="2021-10" db="EMBL/GenBank/DDBJ databases">
        <title>Phylogenomics reveals ancestral predisposition of the termite-cultivated fungus Termitomyces towards a domesticated lifestyle.</title>
        <authorList>
            <person name="Auxier B."/>
            <person name="Grum-Grzhimaylo A."/>
            <person name="Cardenas M.E."/>
            <person name="Lodge J.D."/>
            <person name="Laessoe T."/>
            <person name="Pedersen O."/>
            <person name="Smith M.E."/>
            <person name="Kuyper T.W."/>
            <person name="Franco-Molano E.A."/>
            <person name="Baroni T.J."/>
            <person name="Aanen D.K."/>
        </authorList>
    </citation>
    <scope>NUCLEOTIDE SEQUENCE</scope>
    <source>
        <strain evidence="6">AP01</strain>
        <tissue evidence="6">Mycelium</tissue>
    </source>
</reference>
<dbReference type="EMBL" id="JABCKV010000008">
    <property type="protein sequence ID" value="KAG5647642.1"/>
    <property type="molecule type" value="Genomic_DNA"/>
</dbReference>
<dbReference type="GO" id="GO:0050661">
    <property type="term" value="F:NADP binding"/>
    <property type="evidence" value="ECO:0007669"/>
    <property type="project" value="InterPro"/>
</dbReference>
<evidence type="ECO:0000313" key="6">
    <source>
        <dbReference type="EMBL" id="KAG5647642.1"/>
    </source>
</evidence>
<keyword evidence="3" id="KW-0274">FAD</keyword>
<dbReference type="SUPFAM" id="SSF51905">
    <property type="entry name" value="FAD/NAD(P)-binding domain"/>
    <property type="match status" value="1"/>
</dbReference>
<evidence type="ECO:0000256" key="1">
    <source>
        <dbReference type="ARBA" id="ARBA00009183"/>
    </source>
</evidence>
<evidence type="ECO:0000256" key="4">
    <source>
        <dbReference type="ARBA" id="ARBA00022857"/>
    </source>
</evidence>
<name>A0A9P7GBQ3_9AGAR</name>
<sequence>MVNIRQLVFSVLGWQLPLQVVEHPQSHDTKSIAVIGAGSAGLAALKTLLDVPESTRSTWNIVLFDQRRDLGGVWLPDPNPPPPPEVPETALYPLLRTNTPVPSMSYPGFPFPKGTALYPTHHHLQAYHASYAAHYGLTPHIRFNHTILKAAWVGTPQAGQWHLDYHDSSRNLTQQGQFDHLIVATGNNHLPRLPSWDGQEVWLRNSPRNGPKRELLHSVYYRGPERYTGLNVLVVGTGSSGRDVTSQILPYANATYISMRRDPTHIIGWPEPVGTRKPDISHFTAAGVVFKDGTTLSVDVVLLGTGYEIRKPFLDAGGVLVTDRSALPGPPPSPASSDPQKLTTNTRYITPLHRHIFSLAPTYPTNALAFIGLPSNIANCPSDVAQSLFAVHAIVNSSLLAPRAELLAELRDREEGLRKAGYDPQRQGHAMPVNTSSDYQDELVSFLKDKGAIPDDGKNFVEQWRRDIFSYHYLRQGWKRVESLGTERQWLEGVETEGQWSRLMRRVNAWQEAWETRNGVQFRPDLDLLG</sequence>
<dbReference type="GO" id="GO:0050660">
    <property type="term" value="F:flavin adenine dinucleotide binding"/>
    <property type="evidence" value="ECO:0007669"/>
    <property type="project" value="InterPro"/>
</dbReference>
<keyword evidence="4" id="KW-0521">NADP</keyword>
<organism evidence="6 7">
    <name type="scientific">Asterophora parasitica</name>
    <dbReference type="NCBI Taxonomy" id="117018"/>
    <lineage>
        <taxon>Eukaryota</taxon>
        <taxon>Fungi</taxon>
        <taxon>Dikarya</taxon>
        <taxon>Basidiomycota</taxon>
        <taxon>Agaricomycotina</taxon>
        <taxon>Agaricomycetes</taxon>
        <taxon>Agaricomycetidae</taxon>
        <taxon>Agaricales</taxon>
        <taxon>Tricholomatineae</taxon>
        <taxon>Lyophyllaceae</taxon>
        <taxon>Asterophora</taxon>
    </lineage>
</organism>
<evidence type="ECO:0000256" key="5">
    <source>
        <dbReference type="ARBA" id="ARBA00023002"/>
    </source>
</evidence>
<dbReference type="InterPro" id="IPR000960">
    <property type="entry name" value="Flavin_mOase"/>
</dbReference>
<dbReference type="Proteomes" id="UP000775547">
    <property type="component" value="Unassembled WGS sequence"/>
</dbReference>
<gene>
    <name evidence="6" type="ORF">DXG03_008995</name>
</gene>
<dbReference type="PRINTS" id="PR00370">
    <property type="entry name" value="FMOXYGENASE"/>
</dbReference>
<accession>A0A9P7GBQ3</accession>
<dbReference type="InterPro" id="IPR020946">
    <property type="entry name" value="Flavin_mOase-like"/>
</dbReference>
<dbReference type="OrthoDB" id="66881at2759"/>
<comment type="similarity">
    <text evidence="1">Belongs to the FMO family.</text>
</comment>
<proteinExistence type="inferred from homology"/>
<keyword evidence="5" id="KW-0560">Oxidoreductase</keyword>
<evidence type="ECO:0008006" key="8">
    <source>
        <dbReference type="Google" id="ProtNLM"/>
    </source>
</evidence>
<evidence type="ECO:0000256" key="2">
    <source>
        <dbReference type="ARBA" id="ARBA00022630"/>
    </source>
</evidence>
<dbReference type="Pfam" id="PF00743">
    <property type="entry name" value="FMO-like"/>
    <property type="match status" value="1"/>
</dbReference>
<reference evidence="6" key="1">
    <citation type="submission" date="2020-07" db="EMBL/GenBank/DDBJ databases">
        <authorList>
            <person name="Nieuwenhuis M."/>
            <person name="Van De Peppel L.J.J."/>
        </authorList>
    </citation>
    <scope>NUCLEOTIDE SEQUENCE</scope>
    <source>
        <strain evidence="6">AP01</strain>
        <tissue evidence="6">Mycelium</tissue>
    </source>
</reference>
<evidence type="ECO:0000256" key="3">
    <source>
        <dbReference type="ARBA" id="ARBA00022827"/>
    </source>
</evidence>
<comment type="caution">
    <text evidence="6">The sequence shown here is derived from an EMBL/GenBank/DDBJ whole genome shotgun (WGS) entry which is preliminary data.</text>
</comment>
<dbReference type="AlphaFoldDB" id="A0A9P7GBQ3"/>
<dbReference type="Gene3D" id="3.50.50.60">
    <property type="entry name" value="FAD/NAD(P)-binding domain"/>
    <property type="match status" value="2"/>
</dbReference>
<keyword evidence="7" id="KW-1185">Reference proteome</keyword>
<dbReference type="GO" id="GO:0004499">
    <property type="term" value="F:N,N-dimethylaniline monooxygenase activity"/>
    <property type="evidence" value="ECO:0007669"/>
    <property type="project" value="InterPro"/>
</dbReference>
<evidence type="ECO:0000313" key="7">
    <source>
        <dbReference type="Proteomes" id="UP000775547"/>
    </source>
</evidence>
<dbReference type="InterPro" id="IPR036188">
    <property type="entry name" value="FAD/NAD-bd_sf"/>
</dbReference>